<evidence type="ECO:0000256" key="1">
    <source>
        <dbReference type="SAM" id="Phobius"/>
    </source>
</evidence>
<comment type="caution">
    <text evidence="3">The sequence shown here is derived from an EMBL/GenBank/DDBJ whole genome shotgun (WGS) entry which is preliminary data.</text>
</comment>
<dbReference type="CDD" id="cd00077">
    <property type="entry name" value="HDc"/>
    <property type="match status" value="1"/>
</dbReference>
<dbReference type="eggNOG" id="COG3437">
    <property type="taxonomic scope" value="Bacteria"/>
</dbReference>
<dbReference type="Pfam" id="PF13487">
    <property type="entry name" value="HD_5"/>
    <property type="match status" value="1"/>
</dbReference>
<dbReference type="eggNOG" id="COG4252">
    <property type="taxonomic scope" value="Bacteria"/>
</dbReference>
<dbReference type="InterPro" id="IPR037522">
    <property type="entry name" value="HD_GYP_dom"/>
</dbReference>
<keyword evidence="1" id="KW-0472">Membrane</keyword>
<dbReference type="PANTHER" id="PTHR45228:SF5">
    <property type="entry name" value="CYCLIC DI-GMP PHOSPHODIESTERASE VC_1348-RELATED"/>
    <property type="match status" value="1"/>
</dbReference>
<dbReference type="Proteomes" id="UP000017842">
    <property type="component" value="Unassembled WGS sequence"/>
</dbReference>
<dbReference type="STRING" id="1116472.MGMO_29c00050"/>
<evidence type="ECO:0000313" key="4">
    <source>
        <dbReference type="Proteomes" id="UP000017842"/>
    </source>
</evidence>
<reference evidence="3 4" key="1">
    <citation type="journal article" date="2013" name="Genome Announc.">
        <title>Draft Genome Sequence of the Methanotrophic Gammaproteobacterium Methyloglobulus morosus DSM 22980 Strain KoM1.</title>
        <authorList>
            <person name="Poehlein A."/>
            <person name="Deutzmann J.S."/>
            <person name="Daniel R."/>
            <person name="Simeonova D.D."/>
        </authorList>
    </citation>
    <scope>NUCLEOTIDE SEQUENCE [LARGE SCALE GENOMIC DNA]</scope>
    <source>
        <strain evidence="3 4">KoM1</strain>
    </source>
</reference>
<keyword evidence="4" id="KW-1185">Reference proteome</keyword>
<feature type="transmembrane region" description="Helical" evidence="1">
    <location>
        <begin position="421"/>
        <end position="442"/>
    </location>
</feature>
<dbReference type="PANTHER" id="PTHR45228">
    <property type="entry name" value="CYCLIC DI-GMP PHOSPHODIESTERASE TM_0186-RELATED"/>
    <property type="match status" value="1"/>
</dbReference>
<dbReference type="InterPro" id="IPR007890">
    <property type="entry name" value="CHASE2"/>
</dbReference>
<name>V5BZI2_9GAMM</name>
<dbReference type="AlphaFoldDB" id="V5BZI2"/>
<accession>V5BZI2</accession>
<dbReference type="Gene3D" id="1.10.3210.10">
    <property type="entry name" value="Hypothetical protein af1432"/>
    <property type="match status" value="1"/>
</dbReference>
<dbReference type="Pfam" id="PF05226">
    <property type="entry name" value="CHASE2"/>
    <property type="match status" value="1"/>
</dbReference>
<dbReference type="SMART" id="SM01080">
    <property type="entry name" value="CHASE2"/>
    <property type="match status" value="1"/>
</dbReference>
<dbReference type="SUPFAM" id="SSF109604">
    <property type="entry name" value="HD-domain/PDEase-like"/>
    <property type="match status" value="1"/>
</dbReference>
<organism evidence="3 4">
    <name type="scientific">Methyloglobulus morosus KoM1</name>
    <dbReference type="NCBI Taxonomy" id="1116472"/>
    <lineage>
        <taxon>Bacteria</taxon>
        <taxon>Pseudomonadati</taxon>
        <taxon>Pseudomonadota</taxon>
        <taxon>Gammaproteobacteria</taxon>
        <taxon>Methylococcales</taxon>
        <taxon>Methylococcaceae</taxon>
        <taxon>Methyloglobulus</taxon>
    </lineage>
</organism>
<dbReference type="GO" id="GO:0071111">
    <property type="term" value="F:cyclic-guanylate-specific phosphodiesterase activity"/>
    <property type="evidence" value="ECO:0007669"/>
    <property type="project" value="UniProtKB-EC"/>
</dbReference>
<protein>
    <submittedName>
        <fullName evidence="3">Cyclic di-GMP phosphodiesterase response regulator RpfG</fullName>
        <ecNumber evidence="3">3.1.4.52</ecNumber>
    </submittedName>
</protein>
<dbReference type="PATRIC" id="fig|1116472.3.peg.895"/>
<dbReference type="EMBL" id="AYLO01000029">
    <property type="protein sequence ID" value="ESS73234.1"/>
    <property type="molecule type" value="Genomic_DNA"/>
</dbReference>
<dbReference type="SMART" id="SM00471">
    <property type="entry name" value="HDc"/>
    <property type="match status" value="1"/>
</dbReference>
<dbReference type="PROSITE" id="PS51832">
    <property type="entry name" value="HD_GYP"/>
    <property type="match status" value="1"/>
</dbReference>
<dbReference type="InterPro" id="IPR003607">
    <property type="entry name" value="HD/PDEase_dom"/>
</dbReference>
<dbReference type="InterPro" id="IPR052020">
    <property type="entry name" value="Cyclic_di-GMP/3'3'-cGAMP_PDE"/>
</dbReference>
<keyword evidence="3" id="KW-0378">Hydrolase</keyword>
<gene>
    <name evidence="3" type="primary">rpfG</name>
    <name evidence="3" type="ORF">MGMO_29c00050</name>
</gene>
<keyword evidence="1" id="KW-1133">Transmembrane helix</keyword>
<dbReference type="OrthoDB" id="9806704at2"/>
<keyword evidence="1" id="KW-0812">Transmembrane</keyword>
<feature type="transmembrane region" description="Helical" evidence="1">
    <location>
        <begin position="381"/>
        <end position="409"/>
    </location>
</feature>
<feature type="domain" description="HD-GYP" evidence="2">
    <location>
        <begin position="458"/>
        <end position="668"/>
    </location>
</feature>
<evidence type="ECO:0000259" key="2">
    <source>
        <dbReference type="PROSITE" id="PS51832"/>
    </source>
</evidence>
<dbReference type="EC" id="3.1.4.52" evidence="3"/>
<sequence length="681" mass="74737">MQKLFTAELGDELVLASFVKDRVQTIIAGTALTLFLLLGAINSPAIIERLNNAVTDAQIGLLPKAELSSLPVIVEVDERSLAAYGQWPWPRYQVARLLAAIRQSEPAAVGIDALFFERDRTSPIEIQRVMEKDLQQKLPLTTVEESLWDYDAVLGQTLKTGPFVLSYFFTFDKSSDNPCRPKSASGAWFSAGDGASPQHLQHAANIACNVPPIQEGSNASGFINSAADGDGIYRKTPLVIEYKGRYYPSLALQAFLTANAIDHFLLSGAESGLVLRLGKSDVPLDSGGNLRIKFPVYGQGFKKISAYDVLTGVVGTNALQGKTVFVGVSAAGLHEVRPTPYNPQFLGVEFHAAIVDNLSRQDFLYRPDNARTFELAISTALGLMLFVGLADAGLIASVLVPCLLVMGLLVFSQLLLANTGIVISPALPVMMALIAFLVLALIKYAREFLHAKQMGLLVARTQEGIIGSFCSMSEYRDPETGAHIKRTQEYIRVLARHLQHHPKFKDVLTDVTIELLYKAAPLHDIGKIGIRDHILLKNGQLTDIEFGIMQSHPQIGADIIQSVATQIGWNPFMQISHQICLSHQEKWDGSGYPQGLTGEAIPFPARFMALADVYDALISKRVYKPAFSHNKAVSLIREGKNKHFDPLIVEAFEAVNEQFRDIALRFLDSEDQRETLLADEG</sequence>
<proteinExistence type="predicted"/>
<evidence type="ECO:0000313" key="3">
    <source>
        <dbReference type="EMBL" id="ESS73234.1"/>
    </source>
</evidence>